<name>A0A3D9JPD7_9BACL</name>
<keyword evidence="4 9" id="KW-0418">Kinase</keyword>
<organism evidence="9 10">
    <name type="scientific">Cohnella phaseoli</name>
    <dbReference type="NCBI Taxonomy" id="456490"/>
    <lineage>
        <taxon>Bacteria</taxon>
        <taxon>Bacillati</taxon>
        <taxon>Bacillota</taxon>
        <taxon>Bacilli</taxon>
        <taxon>Bacillales</taxon>
        <taxon>Paenibacillaceae</taxon>
        <taxon>Cohnella</taxon>
    </lineage>
</organism>
<dbReference type="SMART" id="SM00448">
    <property type="entry name" value="REC"/>
    <property type="match status" value="1"/>
</dbReference>
<accession>A0A3D9JPD7</accession>
<keyword evidence="5" id="KW-0902">Two-component regulatory system</keyword>
<evidence type="ECO:0000256" key="2">
    <source>
        <dbReference type="ARBA" id="ARBA00012438"/>
    </source>
</evidence>
<feature type="domain" description="Response regulatory" evidence="8">
    <location>
        <begin position="3"/>
        <end position="120"/>
    </location>
</feature>
<dbReference type="PANTHER" id="PTHR24421:SF59">
    <property type="entry name" value="OXYGEN SENSOR HISTIDINE KINASE NREB"/>
    <property type="match status" value="1"/>
</dbReference>
<keyword evidence="3" id="KW-0808">Transferase</keyword>
<dbReference type="Gene3D" id="3.40.50.2300">
    <property type="match status" value="1"/>
</dbReference>
<sequence length="376" mass="41725">MTTLMIVDDHRHIVQDLATTIPWPKHGVDRVLQAHSGPEALKQLDLEPVDIVVTDIRMPAMSGLELIREIASRSPATSCLLLTGHAEFEYARTAVEIGAVGYLLKPVRHEELVEAVKRILTERAKKEQQAAETMRMRDMLQMELPRIKAELLAARTDAEQAAEAERERIVGDIHDVVGYALTAMIVQLEAAGRQLLTDREAGMERLEQSSRLARQSLDDIRETLGRLRNRYPGYEDGEDESPSDLEGLIERFARGAEQAVHITIERRMSLPGKIEDPALIKALMNALMEGVTNGVRHGGAGMFRLALDAEDKELRLELWNDGRPFDGARPGNGLSIMNERIARLGGRTALAGTRNPDGAQLSIFLPLSSETRIAEN</sequence>
<proteinExistence type="predicted"/>
<dbReference type="Gene3D" id="1.20.5.1930">
    <property type="match status" value="1"/>
</dbReference>
<dbReference type="SUPFAM" id="SSF55874">
    <property type="entry name" value="ATPase domain of HSP90 chaperone/DNA topoisomerase II/histidine kinase"/>
    <property type="match status" value="1"/>
</dbReference>
<evidence type="ECO:0000256" key="6">
    <source>
        <dbReference type="PROSITE-ProRule" id="PRU00169"/>
    </source>
</evidence>
<evidence type="ECO:0000256" key="7">
    <source>
        <dbReference type="SAM" id="Coils"/>
    </source>
</evidence>
<gene>
    <name evidence="9" type="ORF">DFP98_11414</name>
</gene>
<dbReference type="GO" id="GO:0000155">
    <property type="term" value="F:phosphorelay sensor kinase activity"/>
    <property type="evidence" value="ECO:0007669"/>
    <property type="project" value="InterPro"/>
</dbReference>
<dbReference type="GO" id="GO:0016020">
    <property type="term" value="C:membrane"/>
    <property type="evidence" value="ECO:0007669"/>
    <property type="project" value="InterPro"/>
</dbReference>
<evidence type="ECO:0000259" key="8">
    <source>
        <dbReference type="PROSITE" id="PS50110"/>
    </source>
</evidence>
<dbReference type="InterPro" id="IPR001789">
    <property type="entry name" value="Sig_transdc_resp-reg_receiver"/>
</dbReference>
<dbReference type="PROSITE" id="PS50110">
    <property type="entry name" value="RESPONSE_REGULATORY"/>
    <property type="match status" value="1"/>
</dbReference>
<feature type="coiled-coil region" evidence="7">
    <location>
        <begin position="109"/>
        <end position="168"/>
    </location>
</feature>
<keyword evidence="6" id="KW-0597">Phosphoprotein</keyword>
<comment type="catalytic activity">
    <reaction evidence="1">
        <text>ATP + protein L-histidine = ADP + protein N-phospho-L-histidine.</text>
        <dbReference type="EC" id="2.7.13.3"/>
    </reaction>
</comment>
<dbReference type="InterPro" id="IPR036890">
    <property type="entry name" value="HATPase_C_sf"/>
</dbReference>
<evidence type="ECO:0000256" key="1">
    <source>
        <dbReference type="ARBA" id="ARBA00000085"/>
    </source>
</evidence>
<reference evidence="9 10" key="1">
    <citation type="submission" date="2018-07" db="EMBL/GenBank/DDBJ databases">
        <title>Genomic Encyclopedia of Type Strains, Phase III (KMG-III): the genomes of soil and plant-associated and newly described type strains.</title>
        <authorList>
            <person name="Whitman W."/>
        </authorList>
    </citation>
    <scope>NUCLEOTIDE SEQUENCE [LARGE SCALE GENOMIC DNA]</scope>
    <source>
        <strain evidence="9 10">CECT 7287</strain>
    </source>
</reference>
<dbReference type="AlphaFoldDB" id="A0A3D9JPD7"/>
<dbReference type="Pfam" id="PF07730">
    <property type="entry name" value="HisKA_3"/>
    <property type="match status" value="1"/>
</dbReference>
<evidence type="ECO:0000313" key="10">
    <source>
        <dbReference type="Proteomes" id="UP000256977"/>
    </source>
</evidence>
<keyword evidence="10" id="KW-1185">Reference proteome</keyword>
<dbReference type="InterPro" id="IPR011006">
    <property type="entry name" value="CheY-like_superfamily"/>
</dbReference>
<dbReference type="Proteomes" id="UP000256977">
    <property type="component" value="Unassembled WGS sequence"/>
</dbReference>
<dbReference type="RefSeq" id="WP_181917761.1">
    <property type="nucleotide sequence ID" value="NZ_QRDZ01000014.1"/>
</dbReference>
<evidence type="ECO:0000256" key="5">
    <source>
        <dbReference type="ARBA" id="ARBA00023012"/>
    </source>
</evidence>
<dbReference type="Gene3D" id="3.30.565.10">
    <property type="entry name" value="Histidine kinase-like ATPase, C-terminal domain"/>
    <property type="match status" value="1"/>
</dbReference>
<dbReference type="SUPFAM" id="SSF52172">
    <property type="entry name" value="CheY-like"/>
    <property type="match status" value="1"/>
</dbReference>
<dbReference type="GO" id="GO:0046983">
    <property type="term" value="F:protein dimerization activity"/>
    <property type="evidence" value="ECO:0007669"/>
    <property type="project" value="InterPro"/>
</dbReference>
<dbReference type="Pfam" id="PF00072">
    <property type="entry name" value="Response_reg"/>
    <property type="match status" value="1"/>
</dbReference>
<protein>
    <recommendedName>
        <fullName evidence="2">histidine kinase</fullName>
        <ecNumber evidence="2">2.7.13.3</ecNumber>
    </recommendedName>
</protein>
<dbReference type="PANTHER" id="PTHR24421">
    <property type="entry name" value="NITRATE/NITRITE SENSOR PROTEIN NARX-RELATED"/>
    <property type="match status" value="1"/>
</dbReference>
<dbReference type="CDD" id="cd17536">
    <property type="entry name" value="REC_YesN-like"/>
    <property type="match status" value="1"/>
</dbReference>
<dbReference type="InterPro" id="IPR050482">
    <property type="entry name" value="Sensor_HK_TwoCompSys"/>
</dbReference>
<keyword evidence="7" id="KW-0175">Coiled coil</keyword>
<dbReference type="EMBL" id="QRDZ01000014">
    <property type="protein sequence ID" value="RED75659.1"/>
    <property type="molecule type" value="Genomic_DNA"/>
</dbReference>
<evidence type="ECO:0000256" key="4">
    <source>
        <dbReference type="ARBA" id="ARBA00022777"/>
    </source>
</evidence>
<evidence type="ECO:0000313" key="9">
    <source>
        <dbReference type="EMBL" id="RED75659.1"/>
    </source>
</evidence>
<dbReference type="InterPro" id="IPR011712">
    <property type="entry name" value="Sig_transdc_His_kin_sub3_dim/P"/>
</dbReference>
<feature type="modified residue" description="4-aspartylphosphate" evidence="6">
    <location>
        <position position="55"/>
    </location>
</feature>
<comment type="caution">
    <text evidence="9">The sequence shown here is derived from an EMBL/GenBank/DDBJ whole genome shotgun (WGS) entry which is preliminary data.</text>
</comment>
<evidence type="ECO:0000256" key="3">
    <source>
        <dbReference type="ARBA" id="ARBA00022679"/>
    </source>
</evidence>
<dbReference type="EC" id="2.7.13.3" evidence="2"/>